<keyword evidence="1" id="KW-0472">Membrane</keyword>
<reference evidence="2 3" key="1">
    <citation type="submission" date="2023-10" db="EMBL/GenBank/DDBJ databases">
        <title>Hymenobacter endophyticus sp. nov., an isolate from the leaf tissues of wheat.</title>
        <authorList>
            <person name="Dai Y."/>
        </authorList>
    </citation>
    <scope>NUCLEOTIDE SEQUENCE [LARGE SCALE GENOMIC DNA]</scope>
    <source>
        <strain evidence="2 3">ZK17L-C2</strain>
    </source>
</reference>
<dbReference type="EMBL" id="JAWDJT010000012">
    <property type="protein sequence ID" value="MDU0372068.1"/>
    <property type="molecule type" value="Genomic_DNA"/>
</dbReference>
<dbReference type="Proteomes" id="UP001250698">
    <property type="component" value="Unassembled WGS sequence"/>
</dbReference>
<dbReference type="RefSeq" id="WP_315999521.1">
    <property type="nucleotide sequence ID" value="NZ_JAWDJT010000012.1"/>
</dbReference>
<name>A0ABU3TL24_9BACT</name>
<gene>
    <name evidence="2" type="ORF">ROI90_16805</name>
</gene>
<comment type="caution">
    <text evidence="2">The sequence shown here is derived from an EMBL/GenBank/DDBJ whole genome shotgun (WGS) entry which is preliminary data.</text>
</comment>
<keyword evidence="1" id="KW-1133">Transmembrane helix</keyword>
<sequence>MRLLYPPYNRTLAAAAVGTVLAIALAAVLQRFLPPLPVLAVAFLGLHLAAGPLQQGSALRRLEYRRSFLILLLGQASLAADFITEAIRHPAPRYGLLLGFVGGAMLVLVLLAGLRLRLYRRS</sequence>
<keyword evidence="1" id="KW-0812">Transmembrane</keyword>
<evidence type="ECO:0000313" key="3">
    <source>
        <dbReference type="Proteomes" id="UP001250698"/>
    </source>
</evidence>
<feature type="transmembrane region" description="Helical" evidence="1">
    <location>
        <begin position="68"/>
        <end position="88"/>
    </location>
</feature>
<feature type="transmembrane region" description="Helical" evidence="1">
    <location>
        <begin position="36"/>
        <end position="56"/>
    </location>
</feature>
<accession>A0ABU3TL24</accession>
<evidence type="ECO:0000256" key="1">
    <source>
        <dbReference type="SAM" id="Phobius"/>
    </source>
</evidence>
<proteinExistence type="predicted"/>
<evidence type="ECO:0000313" key="2">
    <source>
        <dbReference type="EMBL" id="MDU0372068.1"/>
    </source>
</evidence>
<organism evidence="2 3">
    <name type="scientific">Hymenobacter endophyticus</name>
    <dbReference type="NCBI Taxonomy" id="3076335"/>
    <lineage>
        <taxon>Bacteria</taxon>
        <taxon>Pseudomonadati</taxon>
        <taxon>Bacteroidota</taxon>
        <taxon>Cytophagia</taxon>
        <taxon>Cytophagales</taxon>
        <taxon>Hymenobacteraceae</taxon>
        <taxon>Hymenobacter</taxon>
    </lineage>
</organism>
<protein>
    <submittedName>
        <fullName evidence="2">Uncharacterized protein</fullName>
    </submittedName>
</protein>
<feature type="transmembrane region" description="Helical" evidence="1">
    <location>
        <begin position="94"/>
        <end position="114"/>
    </location>
</feature>
<keyword evidence="3" id="KW-1185">Reference proteome</keyword>